<feature type="compositionally biased region" description="Basic residues" evidence="1">
    <location>
        <begin position="1"/>
        <end position="11"/>
    </location>
</feature>
<dbReference type="HOGENOM" id="CLU_3311182_0_0_4"/>
<dbReference type="STRING" id="629741.GCWU000324_00510"/>
<feature type="region of interest" description="Disordered" evidence="1">
    <location>
        <begin position="1"/>
        <end position="39"/>
    </location>
</feature>
<sequence length="39" mass="4679">MSVARQHRHPHTQPIQSTTRQYHARLPFFRPHYTPQKAA</sequence>
<dbReference type="Proteomes" id="UP000003009">
    <property type="component" value="Unassembled WGS sequence"/>
</dbReference>
<accession>C4GI19</accession>
<comment type="caution">
    <text evidence="2">The sequence shown here is derived from an EMBL/GenBank/DDBJ whole genome shotgun (WGS) entry which is preliminary data.</text>
</comment>
<dbReference type="EMBL" id="ACJW02000002">
    <property type="protein sequence ID" value="EEP68607.1"/>
    <property type="molecule type" value="Genomic_DNA"/>
</dbReference>
<dbReference type="AlphaFoldDB" id="C4GI19"/>
<keyword evidence="3" id="KW-1185">Reference proteome</keyword>
<evidence type="ECO:0000256" key="1">
    <source>
        <dbReference type="SAM" id="MobiDB-lite"/>
    </source>
</evidence>
<proteinExistence type="predicted"/>
<name>C4GI19_9NEIS</name>
<gene>
    <name evidence="2" type="ORF">GCWU000324_00510</name>
</gene>
<reference evidence="2" key="1">
    <citation type="submission" date="2009-04" db="EMBL/GenBank/DDBJ databases">
        <authorList>
            <person name="Weinstock G."/>
            <person name="Sodergren E."/>
            <person name="Clifton S."/>
            <person name="Fulton L."/>
            <person name="Fulton B."/>
            <person name="Courtney L."/>
            <person name="Fronick C."/>
            <person name="Harrison M."/>
            <person name="Strong C."/>
            <person name="Farmer C."/>
            <person name="Delahaunty K."/>
            <person name="Markovic C."/>
            <person name="Hall O."/>
            <person name="Minx P."/>
            <person name="Tomlinson C."/>
            <person name="Mitreva M."/>
            <person name="Nelson J."/>
            <person name="Hou S."/>
            <person name="Wollam A."/>
            <person name="Pepin K.H."/>
            <person name="Johnson M."/>
            <person name="Bhonagiri V."/>
            <person name="Nash W.E."/>
            <person name="Warren W."/>
            <person name="Chinwalla A."/>
            <person name="Mardis E.R."/>
            <person name="Wilson R.K."/>
        </authorList>
    </citation>
    <scope>NUCLEOTIDE SEQUENCE [LARGE SCALE GENOMIC DNA]</scope>
    <source>
        <strain evidence="2">ATCC 51147</strain>
    </source>
</reference>
<evidence type="ECO:0000313" key="2">
    <source>
        <dbReference type="EMBL" id="EEP68607.1"/>
    </source>
</evidence>
<evidence type="ECO:0000313" key="3">
    <source>
        <dbReference type="Proteomes" id="UP000003009"/>
    </source>
</evidence>
<organism evidence="2 3">
    <name type="scientific">Kingella oralis ATCC 51147</name>
    <dbReference type="NCBI Taxonomy" id="629741"/>
    <lineage>
        <taxon>Bacteria</taxon>
        <taxon>Pseudomonadati</taxon>
        <taxon>Pseudomonadota</taxon>
        <taxon>Betaproteobacteria</taxon>
        <taxon>Neisseriales</taxon>
        <taxon>Neisseriaceae</taxon>
        <taxon>Kingella</taxon>
    </lineage>
</organism>
<protein>
    <submittedName>
        <fullName evidence="2">Uncharacterized protein</fullName>
    </submittedName>
</protein>